<dbReference type="PANTHER" id="PTHR44757:SF2">
    <property type="entry name" value="BIOFILM ARCHITECTURE MAINTENANCE PROTEIN MBAA"/>
    <property type="match status" value="1"/>
</dbReference>
<evidence type="ECO:0000259" key="2">
    <source>
        <dbReference type="PROSITE" id="PS50883"/>
    </source>
</evidence>
<feature type="transmembrane region" description="Helical" evidence="1">
    <location>
        <begin position="215"/>
        <end position="237"/>
    </location>
</feature>
<dbReference type="InterPro" id="IPR001633">
    <property type="entry name" value="EAL_dom"/>
</dbReference>
<feature type="transmembrane region" description="Helical" evidence="1">
    <location>
        <begin position="106"/>
        <end position="128"/>
    </location>
</feature>
<dbReference type="Proteomes" id="UP000643403">
    <property type="component" value="Unassembled WGS sequence"/>
</dbReference>
<dbReference type="PROSITE" id="PS50924">
    <property type="entry name" value="MHYT"/>
    <property type="match status" value="1"/>
</dbReference>
<organism evidence="5 6">
    <name type="scientific">Cognatilysobacter xinjiangensis</name>
    <dbReference type="NCBI Taxonomy" id="546892"/>
    <lineage>
        <taxon>Bacteria</taxon>
        <taxon>Pseudomonadati</taxon>
        <taxon>Pseudomonadota</taxon>
        <taxon>Gammaproteobacteria</taxon>
        <taxon>Lysobacterales</taxon>
        <taxon>Lysobacteraceae</taxon>
        <taxon>Cognatilysobacter</taxon>
    </lineage>
</organism>
<gene>
    <name evidence="5" type="ORF">GCM10008101_11580</name>
</gene>
<keyword evidence="1" id="KW-1133">Transmembrane helix</keyword>
<evidence type="ECO:0000259" key="3">
    <source>
        <dbReference type="PROSITE" id="PS50887"/>
    </source>
</evidence>
<name>A0ABQ3BW82_9GAMM</name>
<keyword evidence="6" id="KW-1185">Reference proteome</keyword>
<dbReference type="NCBIfam" id="TIGR00254">
    <property type="entry name" value="GGDEF"/>
    <property type="match status" value="1"/>
</dbReference>
<reference evidence="6" key="1">
    <citation type="journal article" date="2019" name="Int. J. Syst. Evol. Microbiol.">
        <title>The Global Catalogue of Microorganisms (GCM) 10K type strain sequencing project: providing services to taxonomists for standard genome sequencing and annotation.</title>
        <authorList>
            <consortium name="The Broad Institute Genomics Platform"/>
            <consortium name="The Broad Institute Genome Sequencing Center for Infectious Disease"/>
            <person name="Wu L."/>
            <person name="Ma J."/>
        </authorList>
    </citation>
    <scope>NUCLEOTIDE SEQUENCE [LARGE SCALE GENOMIC DNA]</scope>
    <source>
        <strain evidence="6">KCTC 22558</strain>
    </source>
</reference>
<dbReference type="SMART" id="SM00267">
    <property type="entry name" value="GGDEF"/>
    <property type="match status" value="1"/>
</dbReference>
<feature type="transmembrane region" description="Helical" evidence="1">
    <location>
        <begin position="41"/>
        <end position="65"/>
    </location>
</feature>
<keyword evidence="1" id="KW-0472">Membrane</keyword>
<dbReference type="RefSeq" id="WP_189447690.1">
    <property type="nucleotide sequence ID" value="NZ_BMXY01000001.1"/>
</dbReference>
<dbReference type="SMART" id="SM00052">
    <property type="entry name" value="EAL"/>
    <property type="match status" value="1"/>
</dbReference>
<feature type="transmembrane region" description="Helical" evidence="1">
    <location>
        <begin position="6"/>
        <end position="29"/>
    </location>
</feature>
<dbReference type="PANTHER" id="PTHR44757">
    <property type="entry name" value="DIGUANYLATE CYCLASE DGCP"/>
    <property type="match status" value="1"/>
</dbReference>
<evidence type="ECO:0000313" key="5">
    <source>
        <dbReference type="EMBL" id="GGZ59474.1"/>
    </source>
</evidence>
<keyword evidence="1" id="KW-0812">Transmembrane</keyword>
<dbReference type="InterPro" id="IPR029787">
    <property type="entry name" value="Nucleotide_cyclase"/>
</dbReference>
<evidence type="ECO:0000259" key="4">
    <source>
        <dbReference type="PROSITE" id="PS50924"/>
    </source>
</evidence>
<dbReference type="PROSITE" id="PS50883">
    <property type="entry name" value="EAL"/>
    <property type="match status" value="1"/>
</dbReference>
<feature type="transmembrane region" description="Helical" evidence="1">
    <location>
        <begin position="140"/>
        <end position="160"/>
    </location>
</feature>
<dbReference type="PROSITE" id="PS50887">
    <property type="entry name" value="GGDEF"/>
    <property type="match status" value="1"/>
</dbReference>
<dbReference type="InterPro" id="IPR043128">
    <property type="entry name" value="Rev_trsase/Diguanyl_cyclase"/>
</dbReference>
<dbReference type="CDD" id="cd01949">
    <property type="entry name" value="GGDEF"/>
    <property type="match status" value="1"/>
</dbReference>
<dbReference type="InterPro" id="IPR000160">
    <property type="entry name" value="GGDEF_dom"/>
</dbReference>
<comment type="caution">
    <text evidence="5">The sequence shown here is derived from an EMBL/GenBank/DDBJ whole genome shotgun (WGS) entry which is preliminary data.</text>
</comment>
<dbReference type="CDD" id="cd01948">
    <property type="entry name" value="EAL"/>
    <property type="match status" value="1"/>
</dbReference>
<feature type="transmembrane region" description="Helical" evidence="1">
    <location>
        <begin position="172"/>
        <end position="195"/>
    </location>
</feature>
<dbReference type="InterPro" id="IPR035919">
    <property type="entry name" value="EAL_sf"/>
</dbReference>
<dbReference type="EMBL" id="BMXY01000001">
    <property type="protein sequence ID" value="GGZ59474.1"/>
    <property type="molecule type" value="Genomic_DNA"/>
</dbReference>
<dbReference type="Pfam" id="PF03707">
    <property type="entry name" value="MHYT"/>
    <property type="match status" value="3"/>
</dbReference>
<dbReference type="InterPro" id="IPR005330">
    <property type="entry name" value="MHYT_dom"/>
</dbReference>
<feature type="domain" description="EAL" evidence="2">
    <location>
        <begin position="434"/>
        <end position="691"/>
    </location>
</feature>
<dbReference type="Pfam" id="PF00563">
    <property type="entry name" value="EAL"/>
    <property type="match status" value="1"/>
</dbReference>
<protein>
    <submittedName>
        <fullName evidence="5">Signaling protein</fullName>
    </submittedName>
</protein>
<dbReference type="SUPFAM" id="SSF141868">
    <property type="entry name" value="EAL domain-like"/>
    <property type="match status" value="1"/>
</dbReference>
<accession>A0ABQ3BW82</accession>
<dbReference type="Gene3D" id="3.30.70.270">
    <property type="match status" value="1"/>
</dbReference>
<feature type="domain" description="MHYT" evidence="4">
    <location>
        <begin position="5"/>
        <end position="198"/>
    </location>
</feature>
<feature type="transmembrane region" description="Helical" evidence="1">
    <location>
        <begin position="71"/>
        <end position="94"/>
    </location>
</feature>
<sequence length="700" mass="74546">MTGSYDYSLVLASLAIAILASYTALHMAGHVMAAGGRAGRLWLAGGACAMGLGIWSMHFVGMLAFSLPIRLGYDLGITLASLATAIATSAFALWRVTRRRMKRRDWLAGSLLMGGGIVLMHYTGMGALRMQPSLGYDPAWFAASVAIAVLASAVALWIAFKLRRERRGATRLRLAAASVMGLAVVGMHYSGMAAARFSPDAICGAYRDNSLPTGWLALGVIVTTVTLLGITLAVSILDRHIRQRTTMFSNALAQANSDLMHAALHDPLTQLPNRMLLRDRLEQAIAAAEASGEGFAVLFLDLDGFKAVNDAYGHHIGDALLVELALRVRELLDGEDTVARLGGDEFVLLVHQGDPSDVAVLSERILAALARTCMVAGVELGVSASVGIAMYPADGGDERSLMANADAAMYHAKDAGRNGYAFFAPSMNSDMQAQLGLLGDLRHAVERDQLVLHYQPKFVASADDTPRLAGAEALLRWQHPEQGLLAPATFIALAERSGLIVGIGEWVIDRACAQLHAWQRAGRTDLTMAVNLSPAQFAAPSLPHHVAAALARHAIAPGTLTLEITESMAMRNVEASLAMLDALVALGVRISIDDFGTGYSSLLYLKRLPATELKIDRGFVRDLRRAGEDAAIVTSILALARALELDVVAEGVETREQRQQLVDLGCTYLQGYLLGRPMPADAFADSAGIATKAAAEPLPA</sequence>
<evidence type="ECO:0000256" key="1">
    <source>
        <dbReference type="PROSITE-ProRule" id="PRU00244"/>
    </source>
</evidence>
<dbReference type="Gene3D" id="3.20.20.450">
    <property type="entry name" value="EAL domain"/>
    <property type="match status" value="1"/>
</dbReference>
<feature type="domain" description="GGDEF" evidence="3">
    <location>
        <begin position="293"/>
        <end position="425"/>
    </location>
</feature>
<proteinExistence type="predicted"/>
<dbReference type="SUPFAM" id="SSF55073">
    <property type="entry name" value="Nucleotide cyclase"/>
    <property type="match status" value="1"/>
</dbReference>
<evidence type="ECO:0000313" key="6">
    <source>
        <dbReference type="Proteomes" id="UP000643403"/>
    </source>
</evidence>
<dbReference type="InterPro" id="IPR052155">
    <property type="entry name" value="Biofilm_reg_signaling"/>
</dbReference>
<dbReference type="Pfam" id="PF00990">
    <property type="entry name" value="GGDEF"/>
    <property type="match status" value="1"/>
</dbReference>